<dbReference type="Gene3D" id="3.40.50.12090">
    <property type="match status" value="2"/>
</dbReference>
<dbReference type="SUPFAM" id="SSF55166">
    <property type="entry name" value="Hedgehog/DD-peptidase"/>
    <property type="match status" value="1"/>
</dbReference>
<gene>
    <name evidence="2" type="ORF">CLOHIR_00566</name>
</gene>
<organism evidence="2 3">
    <name type="scientific">Peptacetobacter hiranonis (strain DSM 13275 / JCM 10541 / KCTC 15199 / TO-931)</name>
    <name type="common">Clostridium hiranonis</name>
    <dbReference type="NCBI Taxonomy" id="500633"/>
    <lineage>
        <taxon>Bacteria</taxon>
        <taxon>Bacillati</taxon>
        <taxon>Bacillota</taxon>
        <taxon>Clostridia</taxon>
        <taxon>Peptostreptococcales</taxon>
        <taxon>Peptostreptococcaceae</taxon>
        <taxon>Peptacetobacter</taxon>
    </lineage>
</organism>
<evidence type="ECO:0000313" key="3">
    <source>
        <dbReference type="Proteomes" id="UP000003178"/>
    </source>
</evidence>
<name>B6FXG7_PEPHT</name>
<evidence type="ECO:0000259" key="1">
    <source>
        <dbReference type="Pfam" id="PF13539"/>
    </source>
</evidence>
<dbReference type="Proteomes" id="UP000003178">
    <property type="component" value="Unassembled WGS sequence"/>
</dbReference>
<dbReference type="InterPro" id="IPR051922">
    <property type="entry name" value="Bact_Sporulation_Assoc"/>
</dbReference>
<dbReference type="GO" id="GO:0030288">
    <property type="term" value="C:outer membrane-bounded periplasmic space"/>
    <property type="evidence" value="ECO:0007669"/>
    <property type="project" value="TreeGrafter"/>
</dbReference>
<dbReference type="Pfam" id="PF04122">
    <property type="entry name" value="CW_binding_2"/>
    <property type="match status" value="3"/>
</dbReference>
<dbReference type="InterPro" id="IPR039561">
    <property type="entry name" value="Peptidase_M15C"/>
</dbReference>
<dbReference type="AlphaFoldDB" id="B6FXG7"/>
<keyword evidence="3" id="KW-1185">Reference proteome</keyword>
<evidence type="ECO:0000313" key="2">
    <source>
        <dbReference type="EMBL" id="EEA85784.1"/>
    </source>
</evidence>
<dbReference type="HOGENOM" id="CLU_028455_3_0_9"/>
<sequence>MLTSTSMAYITEAATTETIRGKDRYDTAFKISEKVGSYNTVILVNSTSSLADGLSASGLSGAKNAPIIPVRKDDIPEQSLKAISSASNVYIIGGDAAISKKVEASLIASGKVVNRIEGSNRIETSQKVADLIGSYSKGFIVNGFKGEADAMSISSVAAREGAPIILTDGDNPSIEKKNGVEYYVIGGSTVASNKLQAAYSAKRLAGNDRYKTNRAILNKFYPNSKKLYCANGTALIDALTVSLLAKDNGIAFVGNNSDNSILKGKDIVNVGKVETETNKPNKPITVEYFKPLILDQSTKNKMKGLSMPDNAIGIKYDDLRRVNVKYWGFDNKAHTDGVLIVNKSVANDVCSIFNDLYKAKYPIEKIRMIDEYKADDESSMKDNNTSSFCYRLIAGTKVLSKHGKGVAIDINPLYNPQVKNGKVYPSISKPYADRSKNVKGMIKKGDACYKAFTSRGWKWGGNWKNSKDYQHFEKIQ</sequence>
<reference evidence="2 3" key="1">
    <citation type="submission" date="2008-09" db="EMBL/GenBank/DDBJ databases">
        <authorList>
            <person name="Fulton L."/>
            <person name="Clifton S."/>
            <person name="Fulton B."/>
            <person name="Xu J."/>
            <person name="Minx P."/>
            <person name="Pepin K.H."/>
            <person name="Johnson M."/>
            <person name="Thiruvilangam P."/>
            <person name="Bhonagiri V."/>
            <person name="Nash W.E."/>
            <person name="Mardis E.R."/>
            <person name="Wilson R.K."/>
        </authorList>
    </citation>
    <scope>NUCLEOTIDE SEQUENCE [LARGE SCALE GENOMIC DNA]</scope>
    <source>
        <strain evidence="2 3">DSM 13275</strain>
    </source>
</reference>
<dbReference type="STRING" id="500633.CLOHIR_00566"/>
<dbReference type="EMBL" id="ABWP01000021">
    <property type="protein sequence ID" value="EEA85784.1"/>
    <property type="molecule type" value="Genomic_DNA"/>
</dbReference>
<dbReference type="eggNOG" id="COG2340">
    <property type="taxonomic scope" value="Bacteria"/>
</dbReference>
<dbReference type="Gene3D" id="3.30.1380.10">
    <property type="match status" value="1"/>
</dbReference>
<dbReference type="InterPro" id="IPR007253">
    <property type="entry name" value="Cell_wall-bd_2"/>
</dbReference>
<feature type="domain" description="Peptidase M15C" evidence="1">
    <location>
        <begin position="395"/>
        <end position="474"/>
    </location>
</feature>
<dbReference type="GO" id="GO:0008233">
    <property type="term" value="F:peptidase activity"/>
    <property type="evidence" value="ECO:0007669"/>
    <property type="project" value="InterPro"/>
</dbReference>
<dbReference type="InterPro" id="IPR009045">
    <property type="entry name" value="Zn_M74/Hedgehog-like"/>
</dbReference>
<reference evidence="2 3" key="2">
    <citation type="submission" date="2008-10" db="EMBL/GenBank/DDBJ databases">
        <title>Draft genome sequence of Clostridium hiranonis (DSM 13275).</title>
        <authorList>
            <person name="Sudarsanam P."/>
            <person name="Ley R."/>
            <person name="Guruge J."/>
            <person name="Turnbaugh P.J."/>
            <person name="Mahowald M."/>
            <person name="Liep D."/>
            <person name="Gordon J."/>
        </authorList>
    </citation>
    <scope>NUCLEOTIDE SEQUENCE [LARGE SCALE GENOMIC DNA]</scope>
    <source>
        <strain evidence="2 3">DSM 13275</strain>
    </source>
</reference>
<dbReference type="PANTHER" id="PTHR30032">
    <property type="entry name" value="N-ACETYLMURAMOYL-L-ALANINE AMIDASE-RELATED"/>
    <property type="match status" value="1"/>
</dbReference>
<dbReference type="eggNOG" id="COG2843">
    <property type="taxonomic scope" value="Bacteria"/>
</dbReference>
<accession>B6FXG7</accession>
<protein>
    <submittedName>
        <fullName evidence="2">Putative cell wall binding repeat 2</fullName>
    </submittedName>
</protein>
<dbReference type="PANTHER" id="PTHR30032:SF4">
    <property type="entry name" value="AMIDASE ENHANCER"/>
    <property type="match status" value="1"/>
</dbReference>
<proteinExistence type="predicted"/>
<comment type="caution">
    <text evidence="2">The sequence shown here is derived from an EMBL/GenBank/DDBJ whole genome shotgun (WGS) entry which is preliminary data.</text>
</comment>
<dbReference type="Pfam" id="PF13539">
    <property type="entry name" value="Peptidase_M15_4"/>
    <property type="match status" value="1"/>
</dbReference>